<evidence type="ECO:0000256" key="3">
    <source>
        <dbReference type="ARBA" id="ARBA00023242"/>
    </source>
</evidence>
<evidence type="ECO:0000256" key="4">
    <source>
        <dbReference type="SAM" id="MobiDB-lite"/>
    </source>
</evidence>
<evidence type="ECO:0000313" key="6">
    <source>
        <dbReference type="EMBL" id="CAL5221497.1"/>
    </source>
</evidence>
<dbReference type="Proteomes" id="UP001497392">
    <property type="component" value="Unassembled WGS sequence"/>
</dbReference>
<organism evidence="6 7">
    <name type="scientific">Coccomyxa viridis</name>
    <dbReference type="NCBI Taxonomy" id="1274662"/>
    <lineage>
        <taxon>Eukaryota</taxon>
        <taxon>Viridiplantae</taxon>
        <taxon>Chlorophyta</taxon>
        <taxon>core chlorophytes</taxon>
        <taxon>Trebouxiophyceae</taxon>
        <taxon>Trebouxiophyceae incertae sedis</taxon>
        <taxon>Coccomyxaceae</taxon>
        <taxon>Coccomyxa</taxon>
    </lineage>
</organism>
<evidence type="ECO:0000313" key="7">
    <source>
        <dbReference type="Proteomes" id="UP001497392"/>
    </source>
</evidence>
<accession>A0ABP1FTS0</accession>
<name>A0ABP1FTS0_9CHLO</name>
<protein>
    <submittedName>
        <fullName evidence="6">G3700 protein</fullName>
    </submittedName>
</protein>
<dbReference type="InterPro" id="IPR037129">
    <property type="entry name" value="XPA_sf"/>
</dbReference>
<comment type="caution">
    <text evidence="6">The sequence shown here is derived from an EMBL/GenBank/DDBJ whole genome shotgun (WGS) entry which is preliminary data.</text>
</comment>
<comment type="subcellular location">
    <subcellularLocation>
        <location evidence="1">Nucleus</location>
    </subcellularLocation>
</comment>
<dbReference type="SUPFAM" id="SSF46955">
    <property type="entry name" value="Putative DNA-binding domain"/>
    <property type="match status" value="1"/>
</dbReference>
<dbReference type="Gene3D" id="3.90.530.10">
    <property type="entry name" value="XPA C-terminal domain"/>
    <property type="match status" value="1"/>
</dbReference>
<keyword evidence="2" id="KW-0862">Zinc</keyword>
<dbReference type="EMBL" id="CAXHTA020000005">
    <property type="protein sequence ID" value="CAL5221497.1"/>
    <property type="molecule type" value="Genomic_DNA"/>
</dbReference>
<dbReference type="InterPro" id="IPR009061">
    <property type="entry name" value="DNA-bd_dom_put_sf"/>
</dbReference>
<dbReference type="PANTHER" id="PTHR10142">
    <property type="entry name" value="DNA REPAIR PROTEIN COMPLEMENTING XP-A CELLS"/>
    <property type="match status" value="1"/>
</dbReference>
<evidence type="ECO:0000259" key="5">
    <source>
        <dbReference type="Pfam" id="PF05181"/>
    </source>
</evidence>
<dbReference type="InterPro" id="IPR000465">
    <property type="entry name" value="XPA/RAD14"/>
</dbReference>
<dbReference type="PANTHER" id="PTHR10142:SF0">
    <property type="entry name" value="DNA REPAIR PROTEIN COMPLEMENTING XP-A CELLS"/>
    <property type="match status" value="1"/>
</dbReference>
<evidence type="ECO:0000256" key="1">
    <source>
        <dbReference type="ARBA" id="ARBA00004123"/>
    </source>
</evidence>
<feature type="region of interest" description="Disordered" evidence="4">
    <location>
        <begin position="92"/>
        <end position="164"/>
    </location>
</feature>
<dbReference type="InterPro" id="IPR022656">
    <property type="entry name" value="XPA_C"/>
</dbReference>
<keyword evidence="7" id="KW-1185">Reference proteome</keyword>
<proteinExistence type="predicted"/>
<sequence>MEDEQVSYDRRHGCIHCGSLTFSNEYFKAFNVLVCNSCKQNEELIAKGNAKSLYMLTDGDLKKLGTLSKTNPQNKQWAPLKLYLLSQIEEAAHKKHGGPDGVEEARKSSIDHRQERRAAKRKLETEKEERDAERLKRIKERIQEEEAQRAQEGQQGASADVELI</sequence>
<feature type="compositionally biased region" description="Basic and acidic residues" evidence="4">
    <location>
        <begin position="103"/>
        <end position="149"/>
    </location>
</feature>
<gene>
    <name evidence="6" type="primary">g3700</name>
    <name evidence="6" type="ORF">VP750_LOCUS3156</name>
</gene>
<reference evidence="6 7" key="1">
    <citation type="submission" date="2024-06" db="EMBL/GenBank/DDBJ databases">
        <authorList>
            <person name="Kraege A."/>
            <person name="Thomma B."/>
        </authorList>
    </citation>
    <scope>NUCLEOTIDE SEQUENCE [LARGE SCALE GENOMIC DNA]</scope>
</reference>
<dbReference type="Pfam" id="PF05181">
    <property type="entry name" value="XPA_C"/>
    <property type="match status" value="1"/>
</dbReference>
<keyword evidence="3" id="KW-0539">Nucleus</keyword>
<evidence type="ECO:0000256" key="2">
    <source>
        <dbReference type="ARBA" id="ARBA00022833"/>
    </source>
</evidence>
<feature type="domain" description="XPA C-terminal" evidence="5">
    <location>
        <begin position="43"/>
        <end position="88"/>
    </location>
</feature>